<reference evidence="6 7" key="1">
    <citation type="submission" date="2024-08" db="EMBL/GenBank/DDBJ databases">
        <title>Whole-genome sequencing of halo(alkali)philic microorganisms from hypersaline lakes.</title>
        <authorList>
            <person name="Sorokin D.Y."/>
            <person name="Merkel A.Y."/>
            <person name="Messina E."/>
            <person name="Yakimov M."/>
        </authorList>
    </citation>
    <scope>NUCLEOTIDE SEQUENCE [LARGE SCALE GENOMIC DNA]</scope>
    <source>
        <strain evidence="6 7">AB-hyl4</strain>
    </source>
</reference>
<name>A0ABV4U7G0_9BACT</name>
<dbReference type="Pfam" id="PF01925">
    <property type="entry name" value="TauE"/>
    <property type="match status" value="1"/>
</dbReference>
<comment type="caution">
    <text evidence="6">The sequence shown here is derived from an EMBL/GenBank/DDBJ whole genome shotgun (WGS) entry which is preliminary data.</text>
</comment>
<evidence type="ECO:0000256" key="4">
    <source>
        <dbReference type="ARBA" id="ARBA00023136"/>
    </source>
</evidence>
<feature type="transmembrane region" description="Helical" evidence="5">
    <location>
        <begin position="231"/>
        <end position="248"/>
    </location>
</feature>
<keyword evidence="2 5" id="KW-0812">Transmembrane</keyword>
<dbReference type="InterPro" id="IPR051598">
    <property type="entry name" value="TSUP/Inactive_protease-like"/>
</dbReference>
<dbReference type="InterPro" id="IPR002781">
    <property type="entry name" value="TM_pro_TauE-like"/>
</dbReference>
<gene>
    <name evidence="6" type="ORF">ACERK3_10645</name>
</gene>
<keyword evidence="3 5" id="KW-1133">Transmembrane helix</keyword>
<dbReference type="PANTHER" id="PTHR43701">
    <property type="entry name" value="MEMBRANE TRANSPORTER PROTEIN MJ0441-RELATED"/>
    <property type="match status" value="1"/>
</dbReference>
<comment type="similarity">
    <text evidence="5">Belongs to the 4-toluene sulfonate uptake permease (TSUP) (TC 2.A.102) family.</text>
</comment>
<evidence type="ECO:0000256" key="2">
    <source>
        <dbReference type="ARBA" id="ARBA00022692"/>
    </source>
</evidence>
<evidence type="ECO:0000313" key="7">
    <source>
        <dbReference type="Proteomes" id="UP001575105"/>
    </source>
</evidence>
<evidence type="ECO:0000256" key="3">
    <source>
        <dbReference type="ARBA" id="ARBA00022989"/>
    </source>
</evidence>
<keyword evidence="7" id="KW-1185">Reference proteome</keyword>
<sequence length="250" mass="25408">MTGIELVILAVLVAGLAALYASVGHGGASGYLAAMAMLSVAPASMKPTALMLNILVAGLATVQFARAGHFVWSRFLPFAIASMPLAFVGGMIALPTWAYQPLVAAALIWAAWRLASTSTVTMDPSRRVPIALALTAGALIGLISGLTGVGGGIYLSPLLLLAGWATARQTAAVAAAFVFVNSITGLTGHLLVGGEMPWPLIAWTAPAAVIGGVIGARLGSQRLATPAIRRLLAVVLLVAAVKLAAPLWQG</sequence>
<feature type="transmembrane region" description="Helical" evidence="5">
    <location>
        <begin position="50"/>
        <end position="72"/>
    </location>
</feature>
<protein>
    <recommendedName>
        <fullName evidence="5">Probable membrane transporter protein</fullName>
    </recommendedName>
</protein>
<dbReference type="Proteomes" id="UP001575105">
    <property type="component" value="Unassembled WGS sequence"/>
</dbReference>
<keyword evidence="5" id="KW-1003">Cell membrane</keyword>
<feature type="transmembrane region" description="Helical" evidence="5">
    <location>
        <begin position="198"/>
        <end position="219"/>
    </location>
</feature>
<proteinExistence type="inferred from homology"/>
<dbReference type="PANTHER" id="PTHR43701:SF5">
    <property type="entry name" value="MEMBRANE TRANSPORTER PROTEIN-RELATED"/>
    <property type="match status" value="1"/>
</dbReference>
<organism evidence="6 7">
    <name type="scientific">Natronomicrosphaera hydrolytica</name>
    <dbReference type="NCBI Taxonomy" id="3242702"/>
    <lineage>
        <taxon>Bacteria</taxon>
        <taxon>Pseudomonadati</taxon>
        <taxon>Planctomycetota</taxon>
        <taxon>Phycisphaerae</taxon>
        <taxon>Phycisphaerales</taxon>
        <taxon>Phycisphaeraceae</taxon>
        <taxon>Natronomicrosphaera</taxon>
    </lineage>
</organism>
<dbReference type="RefSeq" id="WP_425345681.1">
    <property type="nucleotide sequence ID" value="NZ_JBGUBD010000006.1"/>
</dbReference>
<evidence type="ECO:0000313" key="6">
    <source>
        <dbReference type="EMBL" id="MFA9478754.1"/>
    </source>
</evidence>
<evidence type="ECO:0000256" key="5">
    <source>
        <dbReference type="RuleBase" id="RU363041"/>
    </source>
</evidence>
<dbReference type="EMBL" id="JBGUBD010000006">
    <property type="protein sequence ID" value="MFA9478754.1"/>
    <property type="molecule type" value="Genomic_DNA"/>
</dbReference>
<keyword evidence="4 5" id="KW-0472">Membrane</keyword>
<feature type="transmembrane region" description="Helical" evidence="5">
    <location>
        <begin position="132"/>
        <end position="160"/>
    </location>
</feature>
<evidence type="ECO:0000256" key="1">
    <source>
        <dbReference type="ARBA" id="ARBA00004141"/>
    </source>
</evidence>
<accession>A0ABV4U7G0</accession>
<feature type="transmembrane region" description="Helical" evidence="5">
    <location>
        <begin position="84"/>
        <end position="112"/>
    </location>
</feature>
<feature type="transmembrane region" description="Helical" evidence="5">
    <location>
        <begin position="172"/>
        <end position="192"/>
    </location>
</feature>
<comment type="subcellular location">
    <subcellularLocation>
        <location evidence="5">Cell membrane</location>
        <topology evidence="5">Multi-pass membrane protein</topology>
    </subcellularLocation>
    <subcellularLocation>
        <location evidence="1">Membrane</location>
        <topology evidence="1">Multi-pass membrane protein</topology>
    </subcellularLocation>
</comment>